<keyword evidence="10" id="KW-1185">Reference proteome</keyword>
<dbReference type="GO" id="GO:0000049">
    <property type="term" value="F:tRNA binding"/>
    <property type="evidence" value="ECO:0007669"/>
    <property type="project" value="UniProtKB-UniRule"/>
</dbReference>
<dbReference type="OrthoDB" id="9796422at2"/>
<evidence type="ECO:0000256" key="6">
    <source>
        <dbReference type="ARBA" id="ARBA00022884"/>
    </source>
</evidence>
<comment type="similarity">
    <text evidence="7">Belongs to the RnpA family.</text>
</comment>
<reference evidence="9 10" key="1">
    <citation type="submission" date="2019-02" db="EMBL/GenBank/DDBJ databases">
        <authorList>
            <person name="Li S.-H."/>
        </authorList>
    </citation>
    <scope>NUCLEOTIDE SEQUENCE [LARGE SCALE GENOMIC DNA]</scope>
    <source>
        <strain evidence="9 10">IMCC14385</strain>
    </source>
</reference>
<proteinExistence type="inferred from homology"/>
<sequence>MKPANASFGKAKRLLNASDYSRVFDGAEAKASHKHLLLLAKSNNQPGHRLGLVIAKKNVRHAVQRNRIKRIARETFRQLPDSEQHLDVVLLARRGMDQLENAELSSILQQQWQKLVRRTSQNQDS</sequence>
<organism evidence="9 10">
    <name type="scientific">Halioglobus maricola</name>
    <dbReference type="NCBI Taxonomy" id="2601894"/>
    <lineage>
        <taxon>Bacteria</taxon>
        <taxon>Pseudomonadati</taxon>
        <taxon>Pseudomonadota</taxon>
        <taxon>Gammaproteobacteria</taxon>
        <taxon>Cellvibrionales</taxon>
        <taxon>Halieaceae</taxon>
        <taxon>Halioglobus</taxon>
    </lineage>
</organism>
<dbReference type="KEGG" id="halc:EY643_19520"/>
<dbReference type="InterPro" id="IPR020568">
    <property type="entry name" value="Ribosomal_Su5_D2-typ_SF"/>
</dbReference>
<comment type="subunit">
    <text evidence="7">Consists of a catalytic RNA component (M1 or rnpB) and a protein subunit.</text>
</comment>
<dbReference type="GO" id="GO:0030677">
    <property type="term" value="C:ribonuclease P complex"/>
    <property type="evidence" value="ECO:0007669"/>
    <property type="project" value="TreeGrafter"/>
</dbReference>
<dbReference type="InterPro" id="IPR014721">
    <property type="entry name" value="Ribsml_uS5_D2-typ_fold_subgr"/>
</dbReference>
<accession>A0A5P9NQ82</accession>
<dbReference type="NCBIfam" id="TIGR00188">
    <property type="entry name" value="rnpA"/>
    <property type="match status" value="1"/>
</dbReference>
<dbReference type="PANTHER" id="PTHR33992">
    <property type="entry name" value="RIBONUCLEASE P PROTEIN COMPONENT"/>
    <property type="match status" value="1"/>
</dbReference>
<dbReference type="PANTHER" id="PTHR33992:SF1">
    <property type="entry name" value="RIBONUCLEASE P PROTEIN COMPONENT"/>
    <property type="match status" value="1"/>
</dbReference>
<dbReference type="InterPro" id="IPR000100">
    <property type="entry name" value="RNase_P"/>
</dbReference>
<dbReference type="EC" id="3.1.26.5" evidence="7 8"/>
<name>A0A5P9NQ82_9GAMM</name>
<dbReference type="GO" id="GO:0004526">
    <property type="term" value="F:ribonuclease P activity"/>
    <property type="evidence" value="ECO:0007669"/>
    <property type="project" value="UniProtKB-UniRule"/>
</dbReference>
<evidence type="ECO:0000256" key="8">
    <source>
        <dbReference type="NCBIfam" id="TIGR00188"/>
    </source>
</evidence>
<evidence type="ECO:0000256" key="1">
    <source>
        <dbReference type="ARBA" id="ARBA00002663"/>
    </source>
</evidence>
<keyword evidence="5 7" id="KW-0378">Hydrolase</keyword>
<comment type="catalytic activity">
    <reaction evidence="7">
        <text>Endonucleolytic cleavage of RNA, removing 5'-extranucleotides from tRNA precursor.</text>
        <dbReference type="EC" id="3.1.26.5"/>
    </reaction>
</comment>
<dbReference type="Pfam" id="PF00825">
    <property type="entry name" value="Ribonuclease_P"/>
    <property type="match status" value="1"/>
</dbReference>
<dbReference type="HAMAP" id="MF_00227">
    <property type="entry name" value="RNase_P"/>
    <property type="match status" value="1"/>
</dbReference>
<keyword evidence="3 7" id="KW-0540">Nuclease</keyword>
<comment type="function">
    <text evidence="1 7">RNaseP catalyzes the removal of the 5'-leader sequence from pre-tRNA to produce the mature 5'-terminus. It can also cleave other RNA substrates such as 4.5S RNA. The protein component plays an auxiliary but essential role in vivo by binding to the 5'-leader sequence and broadening the substrate specificity of the ribozyme.</text>
</comment>
<protein>
    <recommendedName>
        <fullName evidence="7 8">Ribonuclease P protein component</fullName>
        <shortName evidence="7">RNase P protein</shortName>
        <shortName evidence="7">RNaseP protein</shortName>
        <ecNumber evidence="7 8">3.1.26.5</ecNumber>
    </recommendedName>
    <alternativeName>
        <fullName evidence="7">Protein C5</fullName>
    </alternativeName>
</protein>
<keyword evidence="2 7" id="KW-0819">tRNA processing</keyword>
<dbReference type="AlphaFoldDB" id="A0A5P9NQ82"/>
<dbReference type="PROSITE" id="PS00648">
    <property type="entry name" value="RIBONUCLEASE_P"/>
    <property type="match status" value="1"/>
</dbReference>
<evidence type="ECO:0000313" key="10">
    <source>
        <dbReference type="Proteomes" id="UP000326287"/>
    </source>
</evidence>
<keyword evidence="6 7" id="KW-0694">RNA-binding</keyword>
<gene>
    <name evidence="7 9" type="primary">rnpA</name>
    <name evidence="9" type="ORF">EY643_19520</name>
</gene>
<evidence type="ECO:0000313" key="9">
    <source>
        <dbReference type="EMBL" id="QFU77991.1"/>
    </source>
</evidence>
<evidence type="ECO:0000256" key="4">
    <source>
        <dbReference type="ARBA" id="ARBA00022759"/>
    </source>
</evidence>
<dbReference type="GO" id="GO:0001682">
    <property type="term" value="P:tRNA 5'-leader removal"/>
    <property type="evidence" value="ECO:0007669"/>
    <property type="project" value="UniProtKB-UniRule"/>
</dbReference>
<dbReference type="EMBL" id="CP036422">
    <property type="protein sequence ID" value="QFU77991.1"/>
    <property type="molecule type" value="Genomic_DNA"/>
</dbReference>
<dbReference type="Gene3D" id="3.30.230.10">
    <property type="match status" value="1"/>
</dbReference>
<dbReference type="InterPro" id="IPR020539">
    <property type="entry name" value="RNase_P_CS"/>
</dbReference>
<evidence type="ECO:0000256" key="2">
    <source>
        <dbReference type="ARBA" id="ARBA00022694"/>
    </source>
</evidence>
<evidence type="ECO:0000256" key="7">
    <source>
        <dbReference type="HAMAP-Rule" id="MF_00227"/>
    </source>
</evidence>
<evidence type="ECO:0000256" key="3">
    <source>
        <dbReference type="ARBA" id="ARBA00022722"/>
    </source>
</evidence>
<dbReference type="SUPFAM" id="SSF54211">
    <property type="entry name" value="Ribosomal protein S5 domain 2-like"/>
    <property type="match status" value="1"/>
</dbReference>
<evidence type="ECO:0000256" key="5">
    <source>
        <dbReference type="ARBA" id="ARBA00022801"/>
    </source>
</evidence>
<dbReference type="GO" id="GO:0042781">
    <property type="term" value="F:3'-tRNA processing endoribonuclease activity"/>
    <property type="evidence" value="ECO:0007669"/>
    <property type="project" value="TreeGrafter"/>
</dbReference>
<dbReference type="Proteomes" id="UP000326287">
    <property type="component" value="Chromosome"/>
</dbReference>
<keyword evidence="4 7" id="KW-0255">Endonuclease</keyword>